<name>A0A382LLX4_9ZZZZ</name>
<dbReference type="Gene3D" id="1.25.40.20">
    <property type="entry name" value="Ankyrin repeat-containing domain"/>
    <property type="match status" value="1"/>
</dbReference>
<sequence length="84" mass="9488">MRTNLKTWIIVVFSLLFIFLSNAVFSGSRPEVWPIHKAIEVGDLEKAKALLVNKGINAQDAWGATPLYKAVFHNRAEFVAYLIK</sequence>
<gene>
    <name evidence="1" type="ORF">METZ01_LOCUS289639</name>
</gene>
<dbReference type="InterPro" id="IPR036770">
    <property type="entry name" value="Ankyrin_rpt-contain_sf"/>
</dbReference>
<reference evidence="1" key="1">
    <citation type="submission" date="2018-05" db="EMBL/GenBank/DDBJ databases">
        <authorList>
            <person name="Lanie J.A."/>
            <person name="Ng W.-L."/>
            <person name="Kazmierczak K.M."/>
            <person name="Andrzejewski T.M."/>
            <person name="Davidsen T.M."/>
            <person name="Wayne K.J."/>
            <person name="Tettelin H."/>
            <person name="Glass J.I."/>
            <person name="Rusch D."/>
            <person name="Podicherti R."/>
            <person name="Tsui H.-C.T."/>
            <person name="Winkler M.E."/>
        </authorList>
    </citation>
    <scope>NUCLEOTIDE SEQUENCE</scope>
</reference>
<evidence type="ECO:0000313" key="1">
    <source>
        <dbReference type="EMBL" id="SVC36785.1"/>
    </source>
</evidence>
<dbReference type="InterPro" id="IPR002110">
    <property type="entry name" value="Ankyrin_rpt"/>
</dbReference>
<organism evidence="1">
    <name type="scientific">marine metagenome</name>
    <dbReference type="NCBI Taxonomy" id="408172"/>
    <lineage>
        <taxon>unclassified sequences</taxon>
        <taxon>metagenomes</taxon>
        <taxon>ecological metagenomes</taxon>
    </lineage>
</organism>
<accession>A0A382LLX4</accession>
<feature type="non-terminal residue" evidence="1">
    <location>
        <position position="84"/>
    </location>
</feature>
<proteinExistence type="predicted"/>
<dbReference type="Pfam" id="PF13637">
    <property type="entry name" value="Ank_4"/>
    <property type="match status" value="1"/>
</dbReference>
<dbReference type="AlphaFoldDB" id="A0A382LLX4"/>
<dbReference type="SUPFAM" id="SSF48403">
    <property type="entry name" value="Ankyrin repeat"/>
    <property type="match status" value="1"/>
</dbReference>
<dbReference type="EMBL" id="UINC01087433">
    <property type="protein sequence ID" value="SVC36785.1"/>
    <property type="molecule type" value="Genomic_DNA"/>
</dbReference>
<protein>
    <submittedName>
        <fullName evidence="1">Uncharacterized protein</fullName>
    </submittedName>
</protein>